<sequence>MNIQQGLYENVTLIDVQLASVYYPILVDLAKHKHCLTYTELVDRAKHEHPDSGVVQNAIPVSTGRRLDVVRLFTDERELPDLTSLVISKGTGECGSFFTRHFDPVAAREQVFSYDWNTATTDFAGFVEVTESAVKPRKKVKKPQARERMAAYYQANKAGLPLNVSEYREAIIELIMEGFPDEQAYSLALRQTG</sequence>
<dbReference type="RefSeq" id="WP_057721616.1">
    <property type="nucleotide sequence ID" value="NZ_JYLM01000001.1"/>
</dbReference>
<evidence type="ECO:0000313" key="1">
    <source>
        <dbReference type="EMBL" id="SDT97681.1"/>
    </source>
</evidence>
<organism evidence="1 2">
    <name type="scientific">Pseudomonas orientalis</name>
    <dbReference type="NCBI Taxonomy" id="76758"/>
    <lineage>
        <taxon>Bacteria</taxon>
        <taxon>Pseudomonadati</taxon>
        <taxon>Pseudomonadota</taxon>
        <taxon>Gammaproteobacteria</taxon>
        <taxon>Pseudomonadales</taxon>
        <taxon>Pseudomonadaceae</taxon>
        <taxon>Pseudomonas</taxon>
    </lineage>
</organism>
<gene>
    <name evidence="1" type="ORF">SAMN04490197_1607</name>
</gene>
<accession>A0A1H2ERG5</accession>
<reference evidence="1 2" key="1">
    <citation type="submission" date="2016-10" db="EMBL/GenBank/DDBJ databases">
        <authorList>
            <person name="Varghese N."/>
            <person name="Submissions S."/>
        </authorList>
    </citation>
    <scope>NUCLEOTIDE SEQUENCE [LARGE SCALE GENOMIC DNA]</scope>
    <source>
        <strain evidence="1 2">BS2775</strain>
    </source>
</reference>
<name>A0A1H2ERG5_9PSED</name>
<dbReference type="OrthoDB" id="8906459at2"/>
<dbReference type="EMBL" id="LT629782">
    <property type="protein sequence ID" value="SDT97681.1"/>
    <property type="molecule type" value="Genomic_DNA"/>
</dbReference>
<dbReference type="AlphaFoldDB" id="A0A1H2ERG5"/>
<evidence type="ECO:0000313" key="2">
    <source>
        <dbReference type="Proteomes" id="UP000183653"/>
    </source>
</evidence>
<proteinExistence type="predicted"/>
<protein>
    <submittedName>
        <fullName evidence="1">Uncharacterized protein</fullName>
    </submittedName>
</protein>
<dbReference type="Proteomes" id="UP000183653">
    <property type="component" value="Chromosome I"/>
</dbReference>
<keyword evidence="2" id="KW-1185">Reference proteome</keyword>